<dbReference type="GO" id="GO:0008081">
    <property type="term" value="F:phosphoric diester hydrolase activity"/>
    <property type="evidence" value="ECO:0007669"/>
    <property type="project" value="TreeGrafter"/>
</dbReference>
<dbReference type="PANTHER" id="PTHR10340:SF57">
    <property type="entry name" value="METALLOPHOS DOMAIN-CONTAINING PROTEIN"/>
    <property type="match status" value="1"/>
</dbReference>
<keyword evidence="3" id="KW-0964">Secreted</keyword>
<dbReference type="InterPro" id="IPR029052">
    <property type="entry name" value="Metallo-depent_PP-like"/>
</dbReference>
<evidence type="ECO:0000313" key="9">
    <source>
        <dbReference type="EMBL" id="GBN74204.1"/>
    </source>
</evidence>
<dbReference type="EMBL" id="BGPR01016809">
    <property type="protein sequence ID" value="GBN74204.1"/>
    <property type="molecule type" value="Genomic_DNA"/>
</dbReference>
<evidence type="ECO:0000256" key="3">
    <source>
        <dbReference type="ARBA" id="ARBA00022525"/>
    </source>
</evidence>
<dbReference type="SUPFAM" id="SSF56300">
    <property type="entry name" value="Metallo-dependent phosphatases"/>
    <property type="match status" value="1"/>
</dbReference>
<feature type="non-terminal residue" evidence="10">
    <location>
        <position position="1"/>
    </location>
</feature>
<evidence type="ECO:0000256" key="4">
    <source>
        <dbReference type="ARBA" id="ARBA00022801"/>
    </source>
</evidence>
<evidence type="ECO:0000256" key="5">
    <source>
        <dbReference type="ARBA" id="ARBA00023180"/>
    </source>
</evidence>
<comment type="similarity">
    <text evidence="2">Belongs to the acid sphingomyelinase family.</text>
</comment>
<evidence type="ECO:0000313" key="11">
    <source>
        <dbReference type="Proteomes" id="UP000499080"/>
    </source>
</evidence>
<dbReference type="InterPro" id="IPR045473">
    <property type="entry name" value="ASM_C"/>
</dbReference>
<comment type="subcellular location">
    <subcellularLocation>
        <location evidence="1">Secreted</location>
    </subcellularLocation>
</comment>
<dbReference type="OrthoDB" id="6337601at2759"/>
<organism evidence="10 11">
    <name type="scientific">Araneus ventricosus</name>
    <name type="common">Orbweaver spider</name>
    <name type="synonym">Epeira ventricosa</name>
    <dbReference type="NCBI Taxonomy" id="182803"/>
    <lineage>
        <taxon>Eukaryota</taxon>
        <taxon>Metazoa</taxon>
        <taxon>Ecdysozoa</taxon>
        <taxon>Arthropoda</taxon>
        <taxon>Chelicerata</taxon>
        <taxon>Arachnida</taxon>
        <taxon>Araneae</taxon>
        <taxon>Araneomorphae</taxon>
        <taxon>Entelegynae</taxon>
        <taxon>Araneoidea</taxon>
        <taxon>Araneidae</taxon>
        <taxon>Araneus</taxon>
    </lineage>
</organism>
<keyword evidence="5" id="KW-0325">Glycoprotein</keyword>
<dbReference type="EMBL" id="BGPR01018444">
    <property type="protein sequence ID" value="GBN79187.1"/>
    <property type="molecule type" value="Genomic_DNA"/>
</dbReference>
<protein>
    <submittedName>
        <fullName evidence="10">Acid sphingomyelinase-like phosphodiesterase 3a</fullName>
    </submittedName>
</protein>
<feature type="transmembrane region" description="Helical" evidence="6">
    <location>
        <begin position="364"/>
        <end position="387"/>
    </location>
</feature>
<dbReference type="AlphaFoldDB" id="A0A4Y2RTI3"/>
<feature type="domain" description="Sphingomyelin phosphodiesterase C-terminal" evidence="8">
    <location>
        <begin position="210"/>
        <end position="347"/>
    </location>
</feature>
<keyword evidence="4" id="KW-0378">Hydrolase</keyword>
<keyword evidence="6" id="KW-0812">Transmembrane</keyword>
<evidence type="ECO:0000313" key="10">
    <source>
        <dbReference type="EMBL" id="GBN79187.1"/>
    </source>
</evidence>
<evidence type="ECO:0000259" key="8">
    <source>
        <dbReference type="Pfam" id="PF19272"/>
    </source>
</evidence>
<reference evidence="10 11" key="1">
    <citation type="journal article" date="2019" name="Sci. Rep.">
        <title>Orb-weaving spider Araneus ventricosus genome elucidates the spidroin gene catalogue.</title>
        <authorList>
            <person name="Kono N."/>
            <person name="Nakamura H."/>
            <person name="Ohtoshi R."/>
            <person name="Moran D.A.P."/>
            <person name="Shinohara A."/>
            <person name="Yoshida Y."/>
            <person name="Fujiwara M."/>
            <person name="Mori M."/>
            <person name="Tomita M."/>
            <person name="Arakawa K."/>
        </authorList>
    </citation>
    <scope>NUCLEOTIDE SEQUENCE [LARGE SCALE GENOMIC DNA]</scope>
</reference>
<name>A0A4Y2RTI3_ARAVE</name>
<dbReference type="Pfam" id="PF19272">
    <property type="entry name" value="ASMase_C"/>
    <property type="match status" value="1"/>
</dbReference>
<dbReference type="PANTHER" id="PTHR10340">
    <property type="entry name" value="SPHINGOMYELIN PHOSPHODIESTERASE"/>
    <property type="match status" value="1"/>
</dbReference>
<dbReference type="InterPro" id="IPR004843">
    <property type="entry name" value="Calcineurin-like_PHP"/>
</dbReference>
<evidence type="ECO:0000259" key="7">
    <source>
        <dbReference type="Pfam" id="PF00149"/>
    </source>
</evidence>
<dbReference type="Proteomes" id="UP000499080">
    <property type="component" value="Unassembled WGS sequence"/>
</dbReference>
<keyword evidence="6" id="KW-1133">Transmembrane helix</keyword>
<keyword evidence="11" id="KW-1185">Reference proteome</keyword>
<dbReference type="Gene3D" id="3.60.21.10">
    <property type="match status" value="1"/>
</dbReference>
<dbReference type="GO" id="GO:0005615">
    <property type="term" value="C:extracellular space"/>
    <property type="evidence" value="ECO:0007669"/>
    <property type="project" value="TreeGrafter"/>
</dbReference>
<gene>
    <name evidence="10" type="primary">SMPDL3A_2</name>
    <name evidence="9" type="synonym">SMPDL3A_0</name>
    <name evidence="10" type="ORF">AVEN_48288_1</name>
    <name evidence="9" type="ORF">AVEN_95311_1</name>
</gene>
<evidence type="ECO:0000256" key="2">
    <source>
        <dbReference type="ARBA" id="ARBA00008234"/>
    </source>
</evidence>
<accession>A0A4Y2RTI3</accession>
<comment type="caution">
    <text evidence="10">The sequence shown here is derived from an EMBL/GenBank/DDBJ whole genome shotgun (WGS) entry which is preliminary data.</text>
</comment>
<proteinExistence type="inferred from homology"/>
<feature type="domain" description="Calcineurin-like phosphoesterase" evidence="7">
    <location>
        <begin position="23"/>
        <end position="193"/>
    </location>
</feature>
<sequence length="398" mass="46289">DNLPHTKETHADWDEIYETQKNMTLLFRSLFEDMPILPSIGNHDTFPPNTLPIDNSSFGIYRGYLEKGGWNELLNNTDTSTFEKGGYYSMLMKEKLRIISLNTVLWYFQNKLTAKLNDPANQFQWLEEVLQNSSVNSEKVYIIGHIPPGHTARASPGKRGSLMYHSQHLEFYLRIIFNYTDIIAGQFYGHLHMDMFQLFRDRSGEFKGSSLLAPPVTPWYEGKGQNVSLPSNPSIRLVYYSLDDFKLLDYRQYVLNLTTANCDRKERKKTYELLYSLTTFYGVEDLTTKSLVKVFQRLKRNSNWFDEFFRFLTAGMETVDCEKTCRVAQICAMTGITPYHYDTCWNASDKLFYTKQLSSPKNSIIIFICISILPIIILLLIIGYILYKKFKASQNKTE</sequence>
<evidence type="ECO:0000256" key="1">
    <source>
        <dbReference type="ARBA" id="ARBA00004613"/>
    </source>
</evidence>
<evidence type="ECO:0000256" key="6">
    <source>
        <dbReference type="SAM" id="Phobius"/>
    </source>
</evidence>
<keyword evidence="6" id="KW-0472">Membrane</keyword>
<dbReference type="Pfam" id="PF00149">
    <property type="entry name" value="Metallophos"/>
    <property type="match status" value="1"/>
</dbReference>